<name>A0A8J2W1W5_9NEOP</name>
<organism evidence="2 3">
    <name type="scientific">Danaus chrysippus</name>
    <name type="common">African queen</name>
    <dbReference type="NCBI Taxonomy" id="151541"/>
    <lineage>
        <taxon>Eukaryota</taxon>
        <taxon>Metazoa</taxon>
        <taxon>Ecdysozoa</taxon>
        <taxon>Arthropoda</taxon>
        <taxon>Hexapoda</taxon>
        <taxon>Insecta</taxon>
        <taxon>Pterygota</taxon>
        <taxon>Neoptera</taxon>
        <taxon>Endopterygota</taxon>
        <taxon>Lepidoptera</taxon>
        <taxon>Glossata</taxon>
        <taxon>Ditrysia</taxon>
        <taxon>Papilionoidea</taxon>
        <taxon>Nymphalidae</taxon>
        <taxon>Danainae</taxon>
        <taxon>Danaini</taxon>
        <taxon>Danaina</taxon>
        <taxon>Danaus</taxon>
        <taxon>Anosia</taxon>
    </lineage>
</organism>
<gene>
    <name evidence="2" type="ORF">DCHRY22_LOCUS5276</name>
</gene>
<reference evidence="2" key="1">
    <citation type="submission" date="2021-09" db="EMBL/GenBank/DDBJ databases">
        <authorList>
            <person name="Martin H S."/>
        </authorList>
    </citation>
    <scope>NUCLEOTIDE SEQUENCE</scope>
</reference>
<evidence type="ECO:0000256" key="1">
    <source>
        <dbReference type="SAM" id="MobiDB-lite"/>
    </source>
</evidence>
<feature type="region of interest" description="Disordered" evidence="1">
    <location>
        <begin position="1"/>
        <end position="20"/>
    </location>
</feature>
<dbReference type="AlphaFoldDB" id="A0A8J2W1W5"/>
<dbReference type="OrthoDB" id="7484114at2759"/>
<proteinExistence type="predicted"/>
<keyword evidence="3" id="KW-1185">Reference proteome</keyword>
<dbReference type="Proteomes" id="UP000789524">
    <property type="component" value="Unassembled WGS sequence"/>
</dbReference>
<evidence type="ECO:0000313" key="2">
    <source>
        <dbReference type="EMBL" id="CAG9564264.1"/>
    </source>
</evidence>
<feature type="compositionally biased region" description="Polar residues" evidence="1">
    <location>
        <begin position="342"/>
        <end position="361"/>
    </location>
</feature>
<feature type="region of interest" description="Disordered" evidence="1">
    <location>
        <begin position="381"/>
        <end position="439"/>
    </location>
</feature>
<protein>
    <submittedName>
        <fullName evidence="2">(African queen) hypothetical protein</fullName>
    </submittedName>
</protein>
<sequence>MRNPTDISEINTQTRDSETTPQFEIYEYTKPSQILTTSVKERFGSNIPTTQFNRQSNRNPTTSFTGSYTETMDSFQAQDKLTTRFDKIEFERQTEMPEFSQTSSTFNDMPTIYQYTKPVQFISTSQQNNYNTMTQSQTEETTENSLSTQIGEKYFNSNNFGMKVLQNKFNSKPVTSSQFSQGIQQTVTPSFYKITMPSISQQTSQDNINLQNQENTGEIYDYKKPNVTLMSAGQKEINIILKPNAAFSSGSLAQAKPGSSSQSGEIYDYSKPAQILTTPSQNNALNQIQNHQFGQRLDKLNSQKTTFNPNQDDEKLTTQTEDFKITSMVTQPDYQENKDSQTDITAVTSQDSSTTGTNSKLTTRPQLSFYSACCRGLLNRKQQSSAVQSTDDSGIASEKKIVSNQNYESQKSTTQVFQQRENFGGPRKPPSFDEKGYHY</sequence>
<feature type="region of interest" description="Disordered" evidence="1">
    <location>
        <begin position="330"/>
        <end position="361"/>
    </location>
</feature>
<feature type="compositionally biased region" description="Polar residues" evidence="1">
    <location>
        <begin position="381"/>
        <end position="392"/>
    </location>
</feature>
<feature type="compositionally biased region" description="Basic and acidic residues" evidence="1">
    <location>
        <begin position="430"/>
        <end position="439"/>
    </location>
</feature>
<comment type="caution">
    <text evidence="2">The sequence shown here is derived from an EMBL/GenBank/DDBJ whole genome shotgun (WGS) entry which is preliminary data.</text>
</comment>
<feature type="compositionally biased region" description="Polar residues" evidence="1">
    <location>
        <begin position="402"/>
        <end position="421"/>
    </location>
</feature>
<dbReference type="EMBL" id="CAKASE010000050">
    <property type="protein sequence ID" value="CAG9564264.1"/>
    <property type="molecule type" value="Genomic_DNA"/>
</dbReference>
<accession>A0A8J2W1W5</accession>
<evidence type="ECO:0000313" key="3">
    <source>
        <dbReference type="Proteomes" id="UP000789524"/>
    </source>
</evidence>